<dbReference type="EMBL" id="CAJMWR010001869">
    <property type="protein sequence ID" value="CAE6436015.1"/>
    <property type="molecule type" value="Genomic_DNA"/>
</dbReference>
<keyword evidence="2" id="KW-0472">Membrane</keyword>
<proteinExistence type="predicted"/>
<protein>
    <submittedName>
        <fullName evidence="3">Uncharacterized protein</fullName>
    </submittedName>
</protein>
<evidence type="ECO:0000313" key="4">
    <source>
        <dbReference type="Proteomes" id="UP000663840"/>
    </source>
</evidence>
<reference evidence="3" key="1">
    <citation type="submission" date="2021-01" db="EMBL/GenBank/DDBJ databases">
        <authorList>
            <person name="Kaushik A."/>
        </authorList>
    </citation>
    <scope>NUCLEOTIDE SEQUENCE</scope>
    <source>
        <strain evidence="3">AG1-1A</strain>
    </source>
</reference>
<feature type="compositionally biased region" description="Polar residues" evidence="1">
    <location>
        <begin position="246"/>
        <end position="258"/>
    </location>
</feature>
<feature type="compositionally biased region" description="Low complexity" evidence="1">
    <location>
        <begin position="95"/>
        <end position="117"/>
    </location>
</feature>
<comment type="caution">
    <text evidence="3">The sequence shown here is derived from an EMBL/GenBank/DDBJ whole genome shotgun (WGS) entry which is preliminary data.</text>
</comment>
<dbReference type="Gene3D" id="1.20.5.510">
    <property type="entry name" value="Single helix bin"/>
    <property type="match status" value="1"/>
</dbReference>
<evidence type="ECO:0000256" key="2">
    <source>
        <dbReference type="SAM" id="Phobius"/>
    </source>
</evidence>
<evidence type="ECO:0000313" key="3">
    <source>
        <dbReference type="EMBL" id="CAE6436015.1"/>
    </source>
</evidence>
<accession>A0A8H3AS90</accession>
<feature type="region of interest" description="Disordered" evidence="1">
    <location>
        <begin position="86"/>
        <end position="123"/>
    </location>
</feature>
<organism evidence="3 4">
    <name type="scientific">Rhizoctonia solani</name>
    <dbReference type="NCBI Taxonomy" id="456999"/>
    <lineage>
        <taxon>Eukaryota</taxon>
        <taxon>Fungi</taxon>
        <taxon>Dikarya</taxon>
        <taxon>Basidiomycota</taxon>
        <taxon>Agaricomycotina</taxon>
        <taxon>Agaricomycetes</taxon>
        <taxon>Cantharellales</taxon>
        <taxon>Ceratobasidiaceae</taxon>
        <taxon>Rhizoctonia</taxon>
    </lineage>
</organism>
<keyword evidence="2" id="KW-1133">Transmembrane helix</keyword>
<feature type="transmembrane region" description="Helical" evidence="2">
    <location>
        <begin position="130"/>
        <end position="152"/>
    </location>
</feature>
<name>A0A8H3AS90_9AGAM</name>
<evidence type="ECO:0000256" key="1">
    <source>
        <dbReference type="SAM" id="MobiDB-lite"/>
    </source>
</evidence>
<gene>
    <name evidence="3" type="ORF">RDB_LOCUS71852</name>
</gene>
<keyword evidence="2" id="KW-0812">Transmembrane</keyword>
<dbReference type="Proteomes" id="UP000663840">
    <property type="component" value="Unassembled WGS sequence"/>
</dbReference>
<feature type="compositionally biased region" description="Low complexity" evidence="1">
    <location>
        <begin position="195"/>
        <end position="212"/>
    </location>
</feature>
<dbReference type="AlphaFoldDB" id="A0A8H3AS90"/>
<feature type="region of interest" description="Disordered" evidence="1">
    <location>
        <begin position="195"/>
        <end position="290"/>
    </location>
</feature>
<sequence length="290" mass="29858">MLCMNCQYGVGSSTNGDNGFDAGVGAYGMYLANCGRPTNKTLSDTIQTAVCRQNINIPKFTYDLFWGDGSWFYEYSKGSAQVDISSGNNNTGECPAPSSTTSMIPTTGTTQPTSTSTADPGSASTTPVGAIAGGVVGGVVALAAAVLLGFFISRRRKSRGVIDLTEENKGSSATFEPYNLAPGTTAQPVAITPYATSAPAPAPSSTDWTSSAGSPPPTQASGSRAAKPGLIAHSPPNRAEMYQAQPLLSTDGGSSSNMVDRHEDSEDLTSAFGLGRSASGRLPPSYQPRD</sequence>